<proteinExistence type="predicted"/>
<dbReference type="Gene3D" id="2.10.25.10">
    <property type="entry name" value="Laminin"/>
    <property type="match status" value="1"/>
</dbReference>
<organism evidence="1 2">
    <name type="scientific">Caerostris extrusa</name>
    <name type="common">Bark spider</name>
    <name type="synonym">Caerostris bankana</name>
    <dbReference type="NCBI Taxonomy" id="172846"/>
    <lineage>
        <taxon>Eukaryota</taxon>
        <taxon>Metazoa</taxon>
        <taxon>Ecdysozoa</taxon>
        <taxon>Arthropoda</taxon>
        <taxon>Chelicerata</taxon>
        <taxon>Arachnida</taxon>
        <taxon>Araneae</taxon>
        <taxon>Araneomorphae</taxon>
        <taxon>Entelegynae</taxon>
        <taxon>Araneoidea</taxon>
        <taxon>Araneidae</taxon>
        <taxon>Caerostris</taxon>
    </lineage>
</organism>
<evidence type="ECO:0000313" key="2">
    <source>
        <dbReference type="Proteomes" id="UP001054945"/>
    </source>
</evidence>
<dbReference type="Proteomes" id="UP001054945">
    <property type="component" value="Unassembled WGS sequence"/>
</dbReference>
<accession>A0AAV4T0Q2</accession>
<sequence>MSVYFRQKSATWIAVSRPLRERPVPVCGGWTGAKCDQKLCDPAARTTVSAGTERAFAYRGWNGKHCTLEGCPKNCNNHGECVTERTKNGCASVTNTGMDLIARCHWKEMR</sequence>
<dbReference type="AlphaFoldDB" id="A0AAV4T0Q2"/>
<gene>
    <name evidence="1" type="ORF">CEXT_423621</name>
</gene>
<keyword evidence="2" id="KW-1185">Reference proteome</keyword>
<dbReference type="EMBL" id="BPLR01010366">
    <property type="protein sequence ID" value="GIY38874.1"/>
    <property type="molecule type" value="Genomic_DNA"/>
</dbReference>
<comment type="caution">
    <text evidence="1">The sequence shown here is derived from an EMBL/GenBank/DDBJ whole genome shotgun (WGS) entry which is preliminary data.</text>
</comment>
<reference evidence="1 2" key="1">
    <citation type="submission" date="2021-06" db="EMBL/GenBank/DDBJ databases">
        <title>Caerostris extrusa draft genome.</title>
        <authorList>
            <person name="Kono N."/>
            <person name="Arakawa K."/>
        </authorList>
    </citation>
    <scope>NUCLEOTIDE SEQUENCE [LARGE SCALE GENOMIC DNA]</scope>
</reference>
<name>A0AAV4T0Q2_CAEEX</name>
<protein>
    <submittedName>
        <fullName evidence="1">Uncharacterized protein</fullName>
    </submittedName>
</protein>
<evidence type="ECO:0000313" key="1">
    <source>
        <dbReference type="EMBL" id="GIY38874.1"/>
    </source>
</evidence>